<dbReference type="InterPro" id="IPR011029">
    <property type="entry name" value="DEATH-like_dom_sf"/>
</dbReference>
<reference evidence="3" key="1">
    <citation type="submission" date="2020-04" db="EMBL/GenBank/DDBJ databases">
        <authorList>
            <person name="Alioto T."/>
            <person name="Alioto T."/>
            <person name="Gomez Garrido J."/>
        </authorList>
    </citation>
    <scope>NUCLEOTIDE SEQUENCE</scope>
    <source>
        <strain evidence="3">A484AB</strain>
    </source>
</reference>
<evidence type="ECO:0000256" key="1">
    <source>
        <dbReference type="ARBA" id="ARBA00022703"/>
    </source>
</evidence>
<dbReference type="SUPFAM" id="SSF47986">
    <property type="entry name" value="DEATH domain"/>
    <property type="match status" value="1"/>
</dbReference>
<dbReference type="SMART" id="SM00031">
    <property type="entry name" value="DED"/>
    <property type="match status" value="1"/>
</dbReference>
<organism evidence="3 4">
    <name type="scientific">Paramuricea clavata</name>
    <name type="common">Red gorgonian</name>
    <name type="synonym">Violescent sea-whip</name>
    <dbReference type="NCBI Taxonomy" id="317549"/>
    <lineage>
        <taxon>Eukaryota</taxon>
        <taxon>Metazoa</taxon>
        <taxon>Cnidaria</taxon>
        <taxon>Anthozoa</taxon>
        <taxon>Octocorallia</taxon>
        <taxon>Malacalcyonacea</taxon>
        <taxon>Plexauridae</taxon>
        <taxon>Paramuricea</taxon>
    </lineage>
</organism>
<dbReference type="GO" id="GO:0006915">
    <property type="term" value="P:apoptotic process"/>
    <property type="evidence" value="ECO:0007669"/>
    <property type="project" value="UniProtKB-KW"/>
</dbReference>
<dbReference type="Pfam" id="PF01335">
    <property type="entry name" value="DED"/>
    <property type="match status" value="1"/>
</dbReference>
<dbReference type="Gene3D" id="1.10.533.10">
    <property type="entry name" value="Death Domain, Fas"/>
    <property type="match status" value="1"/>
</dbReference>
<gene>
    <name evidence="3" type="ORF">PACLA_8A005301</name>
</gene>
<feature type="region of interest" description="Disordered" evidence="2">
    <location>
        <begin position="368"/>
        <end position="389"/>
    </location>
</feature>
<dbReference type="AlphaFoldDB" id="A0A6S7K5Z3"/>
<dbReference type="OrthoDB" id="5989976at2759"/>
<evidence type="ECO:0000313" key="3">
    <source>
        <dbReference type="EMBL" id="CAB4038948.1"/>
    </source>
</evidence>
<dbReference type="GO" id="GO:0042981">
    <property type="term" value="P:regulation of apoptotic process"/>
    <property type="evidence" value="ECO:0007669"/>
    <property type="project" value="InterPro"/>
</dbReference>
<dbReference type="Proteomes" id="UP001152795">
    <property type="component" value="Unassembled WGS sequence"/>
</dbReference>
<evidence type="ECO:0000313" key="4">
    <source>
        <dbReference type="Proteomes" id="UP001152795"/>
    </source>
</evidence>
<keyword evidence="4" id="KW-1185">Reference proteome</keyword>
<dbReference type="PROSITE" id="PS50168">
    <property type="entry name" value="DED"/>
    <property type="match status" value="1"/>
</dbReference>
<dbReference type="CDD" id="cd08336">
    <property type="entry name" value="DED_FADD"/>
    <property type="match status" value="1"/>
</dbReference>
<dbReference type="PANTHER" id="PTHR48169:SF7">
    <property type="entry name" value="CASPASE 10"/>
    <property type="match status" value="1"/>
</dbReference>
<accession>A0A6S7K5Z3</accession>
<name>A0A6S7K5Z3_PARCT</name>
<sequence length="389" mass="43333">MSYLCDILSSDGVIPTPKSGYRAFLLELGRKFKEDDLNELKFTLKDVIPARNMEGLCQPFDVFSALEDRGLLAPDKLDGLREYLEAIDRPKMVEMLDEYEDADTKFPLKPRSDNSLEKDGYSVSIDKGRHFDTRQGEFVEVRSGSNYSLTLVNQNSNRCEVHVQLDGYEMFPDALILLPKQTCTLDRPSRVAKKFKFFAIRDAPAESGINKWRKDKNGVMQVKFTPERTDMKITCVASGSTTQTISCSTQVTDVQLYKMVSQVFGNAVVTIMINAWKPLGKRGAKLVDYGVCDGSRVNVYVGGIGGIFYTSRKKNASSKKNIEWRAGASTLEGESDQEFGKEQGFPIDPSIAVTLNLRLVARENEIPLPSTGNPTSLTRATLIPPPVPN</sequence>
<dbReference type="InterPro" id="IPR001875">
    <property type="entry name" value="DED_dom"/>
</dbReference>
<keyword evidence="1" id="KW-0053">Apoptosis</keyword>
<dbReference type="PANTHER" id="PTHR48169">
    <property type="entry name" value="DED DOMAIN-CONTAINING PROTEIN"/>
    <property type="match status" value="1"/>
</dbReference>
<protein>
    <submittedName>
        <fullName evidence="3">Uncharacterized protein</fullName>
    </submittedName>
</protein>
<proteinExistence type="predicted"/>
<comment type="caution">
    <text evidence="3">The sequence shown here is derived from an EMBL/GenBank/DDBJ whole genome shotgun (WGS) entry which is preliminary data.</text>
</comment>
<evidence type="ECO:0000256" key="2">
    <source>
        <dbReference type="SAM" id="MobiDB-lite"/>
    </source>
</evidence>
<feature type="compositionally biased region" description="Polar residues" evidence="2">
    <location>
        <begin position="370"/>
        <end position="379"/>
    </location>
</feature>
<dbReference type="EMBL" id="CACRXK020024777">
    <property type="protein sequence ID" value="CAB4038948.1"/>
    <property type="molecule type" value="Genomic_DNA"/>
</dbReference>